<dbReference type="AlphaFoldDB" id="A0A2P8DCX9"/>
<feature type="domain" description="STAS" evidence="6">
    <location>
        <begin position="430"/>
        <end position="491"/>
    </location>
</feature>
<feature type="transmembrane region" description="Helical" evidence="5">
    <location>
        <begin position="62"/>
        <end position="79"/>
    </location>
</feature>
<dbReference type="Proteomes" id="UP000240572">
    <property type="component" value="Unassembled WGS sequence"/>
</dbReference>
<protein>
    <submittedName>
        <fullName evidence="7">MFS superfamily sulfate permease-like transporter</fullName>
    </submittedName>
</protein>
<dbReference type="PANTHER" id="PTHR11814">
    <property type="entry name" value="SULFATE TRANSPORTER"/>
    <property type="match status" value="1"/>
</dbReference>
<dbReference type="Pfam" id="PF00916">
    <property type="entry name" value="Sulfate_transp"/>
    <property type="match status" value="1"/>
</dbReference>
<dbReference type="RefSeq" id="WP_106521753.1">
    <property type="nucleotide sequence ID" value="NZ_PYGD01000001.1"/>
</dbReference>
<dbReference type="OrthoDB" id="9769739at2"/>
<dbReference type="EMBL" id="PYGD01000001">
    <property type="protein sequence ID" value="PSK95081.1"/>
    <property type="molecule type" value="Genomic_DNA"/>
</dbReference>
<keyword evidence="8" id="KW-1185">Reference proteome</keyword>
<evidence type="ECO:0000256" key="2">
    <source>
        <dbReference type="ARBA" id="ARBA00022692"/>
    </source>
</evidence>
<name>A0A2P8DCX9_9BACT</name>
<dbReference type="InterPro" id="IPR001902">
    <property type="entry name" value="SLC26A/SulP_fam"/>
</dbReference>
<evidence type="ECO:0000256" key="5">
    <source>
        <dbReference type="SAM" id="Phobius"/>
    </source>
</evidence>
<dbReference type="GO" id="GO:0016020">
    <property type="term" value="C:membrane"/>
    <property type="evidence" value="ECO:0007669"/>
    <property type="project" value="UniProtKB-SubCell"/>
</dbReference>
<organism evidence="7 8">
    <name type="scientific">Taibaiella chishuiensis</name>
    <dbReference type="NCBI Taxonomy" id="1434707"/>
    <lineage>
        <taxon>Bacteria</taxon>
        <taxon>Pseudomonadati</taxon>
        <taxon>Bacteroidota</taxon>
        <taxon>Chitinophagia</taxon>
        <taxon>Chitinophagales</taxon>
        <taxon>Chitinophagaceae</taxon>
        <taxon>Taibaiella</taxon>
    </lineage>
</organism>
<comment type="subcellular location">
    <subcellularLocation>
        <location evidence="1">Membrane</location>
        <topology evidence="1">Multi-pass membrane protein</topology>
    </subcellularLocation>
</comment>
<evidence type="ECO:0000256" key="3">
    <source>
        <dbReference type="ARBA" id="ARBA00022989"/>
    </source>
</evidence>
<feature type="transmembrane region" description="Helical" evidence="5">
    <location>
        <begin position="85"/>
        <end position="105"/>
    </location>
</feature>
<feature type="transmembrane region" description="Helical" evidence="5">
    <location>
        <begin position="117"/>
        <end position="135"/>
    </location>
</feature>
<keyword evidence="3 5" id="KW-1133">Transmembrane helix</keyword>
<feature type="transmembrane region" description="Helical" evidence="5">
    <location>
        <begin position="389"/>
        <end position="420"/>
    </location>
</feature>
<evidence type="ECO:0000256" key="1">
    <source>
        <dbReference type="ARBA" id="ARBA00004141"/>
    </source>
</evidence>
<feature type="transmembrane region" description="Helical" evidence="5">
    <location>
        <begin position="41"/>
        <end position="57"/>
    </location>
</feature>
<evidence type="ECO:0000313" key="7">
    <source>
        <dbReference type="EMBL" id="PSK95081.1"/>
    </source>
</evidence>
<dbReference type="GO" id="GO:0055085">
    <property type="term" value="P:transmembrane transport"/>
    <property type="evidence" value="ECO:0007669"/>
    <property type="project" value="InterPro"/>
</dbReference>
<comment type="caution">
    <text evidence="7">The sequence shown here is derived from an EMBL/GenBank/DDBJ whole genome shotgun (WGS) entry which is preliminary data.</text>
</comment>
<keyword evidence="2 5" id="KW-0812">Transmembrane</keyword>
<feature type="transmembrane region" description="Helical" evidence="5">
    <location>
        <begin position="257"/>
        <end position="277"/>
    </location>
</feature>
<sequence length="551" mass="59072">MSKEKSFFANAKSDLTAGLIVFLIALPLCLGIAQASNAPPLAGIIAGVIGGIVIGFFSKSQLSVSGPAAGLVAIVIGALEKLGAFEIFLCAVILAGAFQLLLGFLRAGSIANYFPTNVIEGMLAGIGLTIIIKQIPDAVGFVNPKHTEGMTDADDGFTLQSITDSFNHLEPGAIIIAMVGIGILVLWSLKGMKKVQMIPAGLLVVIIGTLLNQLFATVAPSLYVSGNHLVNLPVPKTAGDFFGNFKLPDLSGFANPMVWSTGLVIAVVASIETLLCIEATDKLDPQKRYTSGDAELRAQGIGNIVSGFIGGLPITSVIVRSSANINAGARTKLSTIFHGSLLLVCVATIPFILNLIPKAGLAAILIYTGYRLCRPAVFKHMWHAGLTQFLPFVITALAVVFLDLLKGVGLGMAFSIFYILRNNLRIPFFYKRSVYESGEVVRLELAQEVSFLNKASIKKTLENIPEGSTLILDATNTEYIDYDVLELIKEFQLSKAPDKDIRMSLIGFRNTYHLDIGSADHKEEEELPGYGQKPIRKTAGDYKKLLKQLTS</sequence>
<reference evidence="7 8" key="1">
    <citation type="submission" date="2018-03" db="EMBL/GenBank/DDBJ databases">
        <title>Genomic Encyclopedia of Type Strains, Phase III (KMG-III): the genomes of soil and plant-associated and newly described type strains.</title>
        <authorList>
            <person name="Whitman W."/>
        </authorList>
    </citation>
    <scope>NUCLEOTIDE SEQUENCE [LARGE SCALE GENOMIC DNA]</scope>
    <source>
        <strain evidence="7 8">CGMCC 1.12700</strain>
    </source>
</reference>
<feature type="transmembrane region" description="Helical" evidence="5">
    <location>
        <begin position="171"/>
        <end position="189"/>
    </location>
</feature>
<dbReference type="InterPro" id="IPR011547">
    <property type="entry name" value="SLC26A/SulP_dom"/>
</dbReference>
<evidence type="ECO:0000256" key="4">
    <source>
        <dbReference type="ARBA" id="ARBA00023136"/>
    </source>
</evidence>
<dbReference type="InterPro" id="IPR002645">
    <property type="entry name" value="STAS_dom"/>
</dbReference>
<feature type="transmembrane region" description="Helical" evidence="5">
    <location>
        <begin position="201"/>
        <end position="223"/>
    </location>
</feature>
<feature type="transmembrane region" description="Helical" evidence="5">
    <location>
        <begin position="340"/>
        <end position="369"/>
    </location>
</feature>
<keyword evidence="4 5" id="KW-0472">Membrane</keyword>
<evidence type="ECO:0000313" key="8">
    <source>
        <dbReference type="Proteomes" id="UP000240572"/>
    </source>
</evidence>
<evidence type="ECO:0000259" key="6">
    <source>
        <dbReference type="PROSITE" id="PS50801"/>
    </source>
</evidence>
<proteinExistence type="predicted"/>
<gene>
    <name evidence="7" type="ORF">B0I18_1011245</name>
</gene>
<dbReference type="PROSITE" id="PS50801">
    <property type="entry name" value="STAS"/>
    <property type="match status" value="1"/>
</dbReference>
<accession>A0A2P8DCX9</accession>